<sequence>MFLPYFEVDVPIHRTDQPGSRGVHVFTGRASTRRAAVKAAHAAYTAARAAAEAGLEIPHDRPGGWGARGYRPGWEPDWKAATAGRWNDPYSWTRAGGGDVEL</sequence>
<dbReference type="EMBL" id="BNBT01000032">
    <property type="protein sequence ID" value="GHE56352.1"/>
    <property type="molecule type" value="Genomic_DNA"/>
</dbReference>
<name>A0A918ZJG9_9ACTN</name>
<proteinExistence type="predicted"/>
<dbReference type="AlphaFoldDB" id="A0A918ZJG9"/>
<accession>A0A918ZJG9</accession>
<reference evidence="1" key="1">
    <citation type="journal article" date="2014" name="Int. J. Syst. Evol. Microbiol.">
        <title>Complete genome sequence of Corynebacterium casei LMG S-19264T (=DSM 44701T), isolated from a smear-ripened cheese.</title>
        <authorList>
            <consortium name="US DOE Joint Genome Institute (JGI-PGF)"/>
            <person name="Walter F."/>
            <person name="Albersmeier A."/>
            <person name="Kalinowski J."/>
            <person name="Ruckert C."/>
        </authorList>
    </citation>
    <scope>NUCLEOTIDE SEQUENCE</scope>
    <source>
        <strain evidence="1">JCM 4784</strain>
    </source>
</reference>
<organism evidence="1 2">
    <name type="scientific">Streptomyces longispororuber</name>
    <dbReference type="NCBI Taxonomy" id="68230"/>
    <lineage>
        <taxon>Bacteria</taxon>
        <taxon>Bacillati</taxon>
        <taxon>Actinomycetota</taxon>
        <taxon>Actinomycetes</taxon>
        <taxon>Kitasatosporales</taxon>
        <taxon>Streptomycetaceae</taxon>
        <taxon>Streptomyces</taxon>
    </lineage>
</organism>
<evidence type="ECO:0000313" key="1">
    <source>
        <dbReference type="EMBL" id="GHE56352.1"/>
    </source>
</evidence>
<evidence type="ECO:0000313" key="2">
    <source>
        <dbReference type="Proteomes" id="UP000608024"/>
    </source>
</evidence>
<dbReference type="Proteomes" id="UP000608024">
    <property type="component" value="Unassembled WGS sequence"/>
</dbReference>
<keyword evidence="2" id="KW-1185">Reference proteome</keyword>
<protein>
    <submittedName>
        <fullName evidence="1">Uncharacterized protein</fullName>
    </submittedName>
</protein>
<comment type="caution">
    <text evidence="1">The sequence shown here is derived from an EMBL/GenBank/DDBJ whole genome shotgun (WGS) entry which is preliminary data.</text>
</comment>
<gene>
    <name evidence="1" type="ORF">GCM10018785_27060</name>
</gene>
<reference evidence="1" key="2">
    <citation type="submission" date="2020-09" db="EMBL/GenBank/DDBJ databases">
        <authorList>
            <person name="Sun Q."/>
            <person name="Ohkuma M."/>
        </authorList>
    </citation>
    <scope>NUCLEOTIDE SEQUENCE</scope>
    <source>
        <strain evidence="1">JCM 4784</strain>
    </source>
</reference>